<dbReference type="AlphaFoldDB" id="A0AA38RWI5"/>
<dbReference type="Proteomes" id="UP001174691">
    <property type="component" value="Unassembled WGS sequence"/>
</dbReference>
<name>A0AA38RWI5_9PEZI</name>
<reference evidence="2" key="1">
    <citation type="submission" date="2022-07" db="EMBL/GenBank/DDBJ databases">
        <title>Fungi with potential for degradation of polypropylene.</title>
        <authorList>
            <person name="Gostincar C."/>
        </authorList>
    </citation>
    <scope>NUCLEOTIDE SEQUENCE</scope>
    <source>
        <strain evidence="2">EXF-13287</strain>
    </source>
</reference>
<feature type="region of interest" description="Disordered" evidence="1">
    <location>
        <begin position="1"/>
        <end position="21"/>
    </location>
</feature>
<accession>A0AA38RWI5</accession>
<organism evidence="2 3">
    <name type="scientific">Coniochaeta hoffmannii</name>
    <dbReference type="NCBI Taxonomy" id="91930"/>
    <lineage>
        <taxon>Eukaryota</taxon>
        <taxon>Fungi</taxon>
        <taxon>Dikarya</taxon>
        <taxon>Ascomycota</taxon>
        <taxon>Pezizomycotina</taxon>
        <taxon>Sordariomycetes</taxon>
        <taxon>Sordariomycetidae</taxon>
        <taxon>Coniochaetales</taxon>
        <taxon>Coniochaetaceae</taxon>
        <taxon>Coniochaeta</taxon>
    </lineage>
</organism>
<evidence type="ECO:0000313" key="2">
    <source>
        <dbReference type="EMBL" id="KAJ9149713.1"/>
    </source>
</evidence>
<proteinExistence type="predicted"/>
<evidence type="ECO:0000256" key="1">
    <source>
        <dbReference type="SAM" id="MobiDB-lite"/>
    </source>
</evidence>
<comment type="caution">
    <text evidence="2">The sequence shown here is derived from an EMBL/GenBank/DDBJ whole genome shotgun (WGS) entry which is preliminary data.</text>
</comment>
<dbReference type="EMBL" id="JANBVN010000076">
    <property type="protein sequence ID" value="KAJ9149713.1"/>
    <property type="molecule type" value="Genomic_DNA"/>
</dbReference>
<protein>
    <submittedName>
        <fullName evidence="2">Uncharacterized protein</fullName>
    </submittedName>
</protein>
<sequence length="155" mass="17499">MEALADERAAEADRQHAQRLLESKRRTGTRCIREMVRKGLDDNGSDYCWGDETKRPYGSEYKTKSPFHVPSDKQPPPSVYVRAVHPVYPDIEPSRSEVWTAGVGDPMAGFTGEVALPKQTEVPGRYTSVFHHDPANSAPYYSYPTVNRQIPEQHP</sequence>
<evidence type="ECO:0000313" key="3">
    <source>
        <dbReference type="Proteomes" id="UP001174691"/>
    </source>
</evidence>
<gene>
    <name evidence="2" type="ORF">NKR19_g5516</name>
</gene>
<keyword evidence="3" id="KW-1185">Reference proteome</keyword>